<proteinExistence type="inferred from homology"/>
<evidence type="ECO:0000256" key="13">
    <source>
        <dbReference type="SAM" id="MobiDB-lite"/>
    </source>
</evidence>
<feature type="binding site" evidence="12">
    <location>
        <position position="217"/>
    </location>
    <ligand>
        <name>[4Fe-4S] cluster</name>
        <dbReference type="ChEBI" id="CHEBI:49883"/>
    </ligand>
</feature>
<dbReference type="InterPro" id="IPR004036">
    <property type="entry name" value="Endonuclease-III-like_CS2"/>
</dbReference>
<dbReference type="HAMAP" id="MF_00942">
    <property type="entry name" value="Nth"/>
    <property type="match status" value="1"/>
</dbReference>
<dbReference type="GO" id="GO:0140078">
    <property type="term" value="F:class I DNA-(apurinic or apyrimidinic site) endonuclease activity"/>
    <property type="evidence" value="ECO:0007669"/>
    <property type="project" value="UniProtKB-EC"/>
</dbReference>
<keyword evidence="10 12" id="KW-0456">Lyase</keyword>
<feature type="binding site" evidence="12">
    <location>
        <position position="223"/>
    </location>
    <ligand>
        <name>[4Fe-4S] cluster</name>
        <dbReference type="ChEBI" id="CHEBI:49883"/>
    </ligand>
</feature>
<evidence type="ECO:0000256" key="3">
    <source>
        <dbReference type="ARBA" id="ARBA00022723"/>
    </source>
</evidence>
<protein>
    <recommendedName>
        <fullName evidence="12">Endonuclease III</fullName>
        <ecNumber evidence="12">4.2.99.18</ecNumber>
    </recommendedName>
    <alternativeName>
        <fullName evidence="12">DNA-(apurinic or apyrimidinic site) lyase</fullName>
    </alternativeName>
</protein>
<dbReference type="Gene3D" id="1.10.1670.10">
    <property type="entry name" value="Helix-hairpin-Helix base-excision DNA repair enzymes (C-terminal)"/>
    <property type="match status" value="1"/>
</dbReference>
<comment type="cofactor">
    <cofactor evidence="12">
        <name>[4Fe-4S] cluster</name>
        <dbReference type="ChEBI" id="CHEBI:49883"/>
    </cofactor>
    <text evidence="12">Binds 1 [4Fe-4S] cluster.</text>
</comment>
<dbReference type="EMBL" id="FONV01000012">
    <property type="protein sequence ID" value="SFF51936.1"/>
    <property type="molecule type" value="Genomic_DNA"/>
</dbReference>
<evidence type="ECO:0000256" key="10">
    <source>
        <dbReference type="ARBA" id="ARBA00023239"/>
    </source>
</evidence>
<dbReference type="Pfam" id="PF00730">
    <property type="entry name" value="HhH-GPD"/>
    <property type="match status" value="1"/>
</dbReference>
<dbReference type="PROSITE" id="PS01155">
    <property type="entry name" value="ENDONUCLEASE_III_2"/>
    <property type="match status" value="1"/>
</dbReference>
<keyword evidence="15" id="KW-0255">Endonuclease</keyword>
<keyword evidence="4 12" id="KW-0227">DNA damage</keyword>
<keyword evidence="15" id="KW-0540">Nuclease</keyword>
<evidence type="ECO:0000256" key="11">
    <source>
        <dbReference type="ARBA" id="ARBA00023295"/>
    </source>
</evidence>
<dbReference type="GO" id="GO:0006285">
    <property type="term" value="P:base-excision repair, AP site formation"/>
    <property type="evidence" value="ECO:0007669"/>
    <property type="project" value="TreeGrafter"/>
</dbReference>
<dbReference type="SUPFAM" id="SSF48150">
    <property type="entry name" value="DNA-glycosylase"/>
    <property type="match status" value="1"/>
</dbReference>
<reference evidence="15 16" key="1">
    <citation type="submission" date="2016-10" db="EMBL/GenBank/DDBJ databases">
        <authorList>
            <person name="de Groot N.N."/>
        </authorList>
    </citation>
    <scope>NUCLEOTIDE SEQUENCE [LARGE SCALE GENOMIC DNA]</scope>
    <source>
        <strain evidence="15 16">DSM 43019</strain>
    </source>
</reference>
<evidence type="ECO:0000256" key="5">
    <source>
        <dbReference type="ARBA" id="ARBA00022801"/>
    </source>
</evidence>
<dbReference type="GO" id="GO:0003677">
    <property type="term" value="F:DNA binding"/>
    <property type="evidence" value="ECO:0007669"/>
    <property type="project" value="UniProtKB-UniRule"/>
</dbReference>
<keyword evidence="7 12" id="KW-0411">Iron-sulfur</keyword>
<keyword evidence="5 12" id="KW-0378">Hydrolase</keyword>
<dbReference type="FunFam" id="1.10.1670.10:FF:000001">
    <property type="entry name" value="Endonuclease III"/>
    <property type="match status" value="1"/>
</dbReference>
<evidence type="ECO:0000313" key="16">
    <source>
        <dbReference type="Proteomes" id="UP000199645"/>
    </source>
</evidence>
<dbReference type="NCBIfam" id="TIGR01083">
    <property type="entry name" value="nth"/>
    <property type="match status" value="1"/>
</dbReference>
<feature type="domain" description="HhH-GPD" evidence="14">
    <location>
        <begin position="58"/>
        <end position="205"/>
    </location>
</feature>
<feature type="binding site" evidence="12">
    <location>
        <position position="207"/>
    </location>
    <ligand>
        <name>[4Fe-4S] cluster</name>
        <dbReference type="ChEBI" id="CHEBI:49883"/>
    </ligand>
</feature>
<dbReference type="GO" id="GO:0019104">
    <property type="term" value="F:DNA N-glycosylase activity"/>
    <property type="evidence" value="ECO:0007669"/>
    <property type="project" value="UniProtKB-UniRule"/>
</dbReference>
<evidence type="ECO:0000256" key="9">
    <source>
        <dbReference type="ARBA" id="ARBA00023204"/>
    </source>
</evidence>
<dbReference type="Pfam" id="PF00633">
    <property type="entry name" value="HHH"/>
    <property type="match status" value="1"/>
</dbReference>
<comment type="similarity">
    <text evidence="1 12">Belongs to the Nth/MutY family.</text>
</comment>
<dbReference type="FunFam" id="1.10.340.30:FF:000001">
    <property type="entry name" value="Endonuclease III"/>
    <property type="match status" value="1"/>
</dbReference>
<feature type="compositionally biased region" description="Low complexity" evidence="13">
    <location>
        <begin position="295"/>
        <end position="309"/>
    </location>
</feature>
<evidence type="ECO:0000256" key="4">
    <source>
        <dbReference type="ARBA" id="ARBA00022763"/>
    </source>
</evidence>
<evidence type="ECO:0000256" key="8">
    <source>
        <dbReference type="ARBA" id="ARBA00023125"/>
    </source>
</evidence>
<keyword evidence="16" id="KW-1185">Reference proteome</keyword>
<dbReference type="STRING" id="35752.SAMN05421541_11242"/>
<dbReference type="InterPro" id="IPR005759">
    <property type="entry name" value="Nth"/>
</dbReference>
<keyword evidence="9 12" id="KW-0234">DNA repair</keyword>
<evidence type="ECO:0000256" key="2">
    <source>
        <dbReference type="ARBA" id="ARBA00022485"/>
    </source>
</evidence>
<evidence type="ECO:0000256" key="12">
    <source>
        <dbReference type="HAMAP-Rule" id="MF_00942"/>
    </source>
</evidence>
<evidence type="ECO:0000256" key="7">
    <source>
        <dbReference type="ARBA" id="ARBA00023014"/>
    </source>
</evidence>
<dbReference type="InterPro" id="IPR003651">
    <property type="entry name" value="Endonuclease3_FeS-loop_motif"/>
</dbReference>
<dbReference type="Gene3D" id="1.10.340.30">
    <property type="entry name" value="Hypothetical protein, domain 2"/>
    <property type="match status" value="1"/>
</dbReference>
<organism evidence="15 16">
    <name type="scientific">Actinoplanes philippinensis</name>
    <dbReference type="NCBI Taxonomy" id="35752"/>
    <lineage>
        <taxon>Bacteria</taxon>
        <taxon>Bacillati</taxon>
        <taxon>Actinomycetota</taxon>
        <taxon>Actinomycetes</taxon>
        <taxon>Micromonosporales</taxon>
        <taxon>Micromonosporaceae</taxon>
        <taxon>Actinoplanes</taxon>
    </lineage>
</organism>
<dbReference type="GO" id="GO:0046872">
    <property type="term" value="F:metal ion binding"/>
    <property type="evidence" value="ECO:0007669"/>
    <property type="project" value="UniProtKB-KW"/>
</dbReference>
<keyword evidence="3 12" id="KW-0479">Metal-binding</keyword>
<dbReference type="SMART" id="SM00525">
    <property type="entry name" value="FES"/>
    <property type="match status" value="1"/>
</dbReference>
<dbReference type="Proteomes" id="UP000199645">
    <property type="component" value="Unassembled WGS sequence"/>
</dbReference>
<evidence type="ECO:0000313" key="15">
    <source>
        <dbReference type="EMBL" id="SFF51936.1"/>
    </source>
</evidence>
<dbReference type="AlphaFoldDB" id="A0A1I2JGF4"/>
<keyword evidence="8 12" id="KW-0238">DNA-binding</keyword>
<dbReference type="InterPro" id="IPR003265">
    <property type="entry name" value="HhH-GPD_domain"/>
</dbReference>
<dbReference type="InterPro" id="IPR011257">
    <property type="entry name" value="DNA_glycosylase"/>
</dbReference>
<name>A0A1I2JGF4_9ACTN</name>
<feature type="binding site" evidence="12">
    <location>
        <position position="214"/>
    </location>
    <ligand>
        <name>[4Fe-4S] cluster</name>
        <dbReference type="ChEBI" id="CHEBI:49883"/>
    </ligand>
</feature>
<evidence type="ECO:0000256" key="1">
    <source>
        <dbReference type="ARBA" id="ARBA00008343"/>
    </source>
</evidence>
<sequence length="324" mass="34226">MTRPRAAKLAPQRFAGETDLGRKRRARKMARVLAETHPDAHCELDFTNPLELAVATILSAQTTDVRVNQVTPELFRRYRSAADYAGADRAEMEALLRPTGFFRAKTNSLIGLGQALLDRHRGEVPRKLDQLVKLPGIGRKTANVVLGNAFDVPGITVDTHFKRLTNRFGWVDEQDEVKIEFAVAEMIEKRDWTMLSHRVIFHGRRVCHARTPACGACTLAAMCPSYGTGPTEAAPAAKLLKGPRARDLAIAAGVDPDLVPASALAAEPVSGGAGSGFDPEPVSDGAGSGFDPEPVSGGAASGRVSAPVSGGAGSGLASGLSEGL</sequence>
<dbReference type="InterPro" id="IPR023170">
    <property type="entry name" value="HhH_base_excis_C"/>
</dbReference>
<evidence type="ECO:0000256" key="6">
    <source>
        <dbReference type="ARBA" id="ARBA00023004"/>
    </source>
</evidence>
<dbReference type="EC" id="4.2.99.18" evidence="12"/>
<evidence type="ECO:0000259" key="14">
    <source>
        <dbReference type="SMART" id="SM00478"/>
    </source>
</evidence>
<comment type="function">
    <text evidence="12">DNA repair enzyme that has both DNA N-glycosylase activity and AP-lyase activity. The DNA N-glycosylase activity releases various damaged pyrimidines from DNA by cleaving the N-glycosidic bond, leaving an AP (apurinic/apyrimidinic) site. The AP-lyase activity cleaves the phosphodiester bond 3' to the AP site by a beta-elimination, leaving a 3'-terminal unsaturated sugar and a product with a terminal 5'-phosphate.</text>
</comment>
<dbReference type="GO" id="GO:0051539">
    <property type="term" value="F:4 iron, 4 sulfur cluster binding"/>
    <property type="evidence" value="ECO:0007669"/>
    <property type="project" value="UniProtKB-UniRule"/>
</dbReference>
<comment type="catalytic activity">
    <reaction evidence="12">
        <text>2'-deoxyribonucleotide-(2'-deoxyribose 5'-phosphate)-2'-deoxyribonucleotide-DNA = a 3'-end 2'-deoxyribonucleotide-(2,3-dehydro-2,3-deoxyribose 5'-phosphate)-DNA + a 5'-end 5'-phospho-2'-deoxyribonucleoside-DNA + H(+)</text>
        <dbReference type="Rhea" id="RHEA:66592"/>
        <dbReference type="Rhea" id="RHEA-COMP:13180"/>
        <dbReference type="Rhea" id="RHEA-COMP:16897"/>
        <dbReference type="Rhea" id="RHEA-COMP:17067"/>
        <dbReference type="ChEBI" id="CHEBI:15378"/>
        <dbReference type="ChEBI" id="CHEBI:136412"/>
        <dbReference type="ChEBI" id="CHEBI:157695"/>
        <dbReference type="ChEBI" id="CHEBI:167181"/>
        <dbReference type="EC" id="4.2.99.18"/>
    </reaction>
</comment>
<keyword evidence="6 12" id="KW-0408">Iron</keyword>
<keyword evidence="11 12" id="KW-0326">Glycosidase</keyword>
<accession>A0A1I2JGF4</accession>
<gene>
    <name evidence="12" type="primary">nth</name>
    <name evidence="15" type="ORF">SAMN05421541_11242</name>
</gene>
<dbReference type="InterPro" id="IPR000445">
    <property type="entry name" value="HhH_motif"/>
</dbReference>
<keyword evidence="2 12" id="KW-0004">4Fe-4S</keyword>
<dbReference type="SMART" id="SM00478">
    <property type="entry name" value="ENDO3c"/>
    <property type="match status" value="1"/>
</dbReference>
<dbReference type="CDD" id="cd00056">
    <property type="entry name" value="ENDO3c"/>
    <property type="match status" value="1"/>
</dbReference>
<dbReference type="PANTHER" id="PTHR10359">
    <property type="entry name" value="A/G-SPECIFIC ADENINE GLYCOSYLASE/ENDONUCLEASE III"/>
    <property type="match status" value="1"/>
</dbReference>
<feature type="region of interest" description="Disordered" evidence="13">
    <location>
        <begin position="269"/>
        <end position="324"/>
    </location>
</feature>
<dbReference type="PANTHER" id="PTHR10359:SF18">
    <property type="entry name" value="ENDONUCLEASE III"/>
    <property type="match status" value="1"/>
</dbReference>